<organism evidence="2 3">
    <name type="scientific">Aquimarina gracilis</name>
    <dbReference type="NCBI Taxonomy" id="874422"/>
    <lineage>
        <taxon>Bacteria</taxon>
        <taxon>Pseudomonadati</taxon>
        <taxon>Bacteroidota</taxon>
        <taxon>Flavobacteriia</taxon>
        <taxon>Flavobacteriales</taxon>
        <taxon>Flavobacteriaceae</taxon>
        <taxon>Aquimarina</taxon>
    </lineage>
</organism>
<feature type="domain" description="NadR/Ttd14 AAA" evidence="1">
    <location>
        <begin position="5"/>
        <end position="176"/>
    </location>
</feature>
<dbReference type="InterPro" id="IPR038727">
    <property type="entry name" value="NadR/Ttd14_AAA_dom"/>
</dbReference>
<dbReference type="EMBL" id="JAYKLX010000013">
    <property type="protein sequence ID" value="MEB3348269.1"/>
    <property type="molecule type" value="Genomic_DNA"/>
</dbReference>
<dbReference type="Proteomes" id="UP001327027">
    <property type="component" value="Unassembled WGS sequence"/>
</dbReference>
<comment type="caution">
    <text evidence="2">The sequence shown here is derived from an EMBL/GenBank/DDBJ whole genome shotgun (WGS) entry which is preliminary data.</text>
</comment>
<sequence>MTKKRIVITGAPGTGKTSVILKLEEANFFCFHEVIRAMTQEAKKSNGSNSIVSNPIVSVSDPYQFNTTILNARIKQFTDALSKVDDILFYDRGIPDVLAYMDYFDQKYEDHFIDKCKKHVYDHVFILPPWKEIYISDEERFESFEQAEQIHYHLLNTYTDLGYDCIEVPFGTVAERNNFILNNIKKY</sequence>
<proteinExistence type="predicted"/>
<keyword evidence="3" id="KW-1185">Reference proteome</keyword>
<accession>A0ABU6A2A1</accession>
<evidence type="ECO:0000313" key="3">
    <source>
        <dbReference type="Proteomes" id="UP001327027"/>
    </source>
</evidence>
<name>A0ABU6A2A1_9FLAO</name>
<keyword evidence="2" id="KW-0067">ATP-binding</keyword>
<evidence type="ECO:0000313" key="2">
    <source>
        <dbReference type="EMBL" id="MEB3348269.1"/>
    </source>
</evidence>
<protein>
    <submittedName>
        <fullName evidence="2">ATP-binding protein</fullName>
    </submittedName>
</protein>
<dbReference type="GO" id="GO:0005524">
    <property type="term" value="F:ATP binding"/>
    <property type="evidence" value="ECO:0007669"/>
    <property type="project" value="UniProtKB-KW"/>
</dbReference>
<keyword evidence="2" id="KW-0547">Nucleotide-binding</keyword>
<dbReference type="RefSeq" id="WP_324182293.1">
    <property type="nucleotide sequence ID" value="NZ_BAABAW010000006.1"/>
</dbReference>
<dbReference type="Pfam" id="PF13521">
    <property type="entry name" value="AAA_28"/>
    <property type="match status" value="1"/>
</dbReference>
<dbReference type="SUPFAM" id="SSF52540">
    <property type="entry name" value="P-loop containing nucleoside triphosphate hydrolases"/>
    <property type="match status" value="1"/>
</dbReference>
<dbReference type="InterPro" id="IPR027417">
    <property type="entry name" value="P-loop_NTPase"/>
</dbReference>
<gene>
    <name evidence="2" type="ORF">U6A24_22515</name>
</gene>
<reference evidence="2 3" key="1">
    <citation type="journal article" date="2013" name="Int. J. Syst. Evol. Microbiol.">
        <title>Aquimarina gracilis sp. nov., isolated from the gut microflora of a mussel, Mytilus coruscus, and emended description of Aquimarina spongiae.</title>
        <authorList>
            <person name="Park S.C."/>
            <person name="Choe H.N."/>
            <person name="Baik K.S."/>
            <person name="Seong C.N."/>
        </authorList>
    </citation>
    <scope>NUCLEOTIDE SEQUENCE [LARGE SCALE GENOMIC DNA]</scope>
    <source>
        <strain evidence="2 3">PSC32</strain>
    </source>
</reference>
<dbReference type="Gene3D" id="3.40.50.300">
    <property type="entry name" value="P-loop containing nucleotide triphosphate hydrolases"/>
    <property type="match status" value="1"/>
</dbReference>
<evidence type="ECO:0000259" key="1">
    <source>
        <dbReference type="Pfam" id="PF13521"/>
    </source>
</evidence>